<gene>
    <name evidence="8" type="ORF">CALVIDRAFT_532449</name>
</gene>
<comment type="subcellular location">
    <subcellularLocation>
        <location evidence="1">Membrane</location>
        <topology evidence="1">Multi-pass membrane protein</topology>
    </subcellularLocation>
</comment>
<dbReference type="GO" id="GO:0022857">
    <property type="term" value="F:transmembrane transporter activity"/>
    <property type="evidence" value="ECO:0007669"/>
    <property type="project" value="InterPro"/>
</dbReference>
<keyword evidence="2 6" id="KW-0812">Transmembrane</keyword>
<evidence type="ECO:0000313" key="9">
    <source>
        <dbReference type="Proteomes" id="UP000076738"/>
    </source>
</evidence>
<evidence type="ECO:0000256" key="4">
    <source>
        <dbReference type="ARBA" id="ARBA00023136"/>
    </source>
</evidence>
<dbReference type="SUPFAM" id="SSF103473">
    <property type="entry name" value="MFS general substrate transporter"/>
    <property type="match status" value="1"/>
</dbReference>
<dbReference type="EMBL" id="KV417266">
    <property type="protein sequence ID" value="KZP01679.1"/>
    <property type="molecule type" value="Genomic_DNA"/>
</dbReference>
<keyword evidence="9" id="KW-1185">Reference proteome</keyword>
<feature type="transmembrane region" description="Helical" evidence="6">
    <location>
        <begin position="264"/>
        <end position="282"/>
    </location>
</feature>
<evidence type="ECO:0000259" key="7">
    <source>
        <dbReference type="PROSITE" id="PS50850"/>
    </source>
</evidence>
<dbReference type="Gene3D" id="1.20.1250.20">
    <property type="entry name" value="MFS general substrate transporter like domains"/>
    <property type="match status" value="1"/>
</dbReference>
<feature type="transmembrane region" description="Helical" evidence="6">
    <location>
        <begin position="201"/>
        <end position="220"/>
    </location>
</feature>
<proteinExistence type="predicted"/>
<feature type="compositionally biased region" description="Polar residues" evidence="5">
    <location>
        <begin position="1"/>
        <end position="11"/>
    </location>
</feature>
<feature type="transmembrane region" description="Helical" evidence="6">
    <location>
        <begin position="404"/>
        <end position="424"/>
    </location>
</feature>
<dbReference type="GO" id="GO:0005886">
    <property type="term" value="C:plasma membrane"/>
    <property type="evidence" value="ECO:0007669"/>
    <property type="project" value="TreeGrafter"/>
</dbReference>
<protein>
    <submittedName>
        <fullName evidence="8">MFS general substrate transporter</fullName>
    </submittedName>
</protein>
<dbReference type="FunFam" id="1.20.1250.20:FF:000082">
    <property type="entry name" value="MFS multidrug transporter, putative"/>
    <property type="match status" value="1"/>
</dbReference>
<feature type="transmembrane region" description="Helical" evidence="6">
    <location>
        <begin position="294"/>
        <end position="313"/>
    </location>
</feature>
<dbReference type="STRING" id="1330018.A0A167S8M9"/>
<evidence type="ECO:0000256" key="5">
    <source>
        <dbReference type="SAM" id="MobiDB-lite"/>
    </source>
</evidence>
<feature type="region of interest" description="Disordered" evidence="5">
    <location>
        <begin position="68"/>
        <end position="88"/>
    </location>
</feature>
<dbReference type="OrthoDB" id="5376138at2759"/>
<evidence type="ECO:0000256" key="6">
    <source>
        <dbReference type="SAM" id="Phobius"/>
    </source>
</evidence>
<feature type="domain" description="Major facilitator superfamily (MFS) profile" evidence="7">
    <location>
        <begin position="136"/>
        <end position="565"/>
    </location>
</feature>
<evidence type="ECO:0000256" key="2">
    <source>
        <dbReference type="ARBA" id="ARBA00022692"/>
    </source>
</evidence>
<dbReference type="PANTHER" id="PTHR23502">
    <property type="entry name" value="MAJOR FACILITATOR SUPERFAMILY"/>
    <property type="match status" value="1"/>
</dbReference>
<reference evidence="8 9" key="1">
    <citation type="journal article" date="2016" name="Mol. Biol. Evol.">
        <title>Comparative Genomics of Early-Diverging Mushroom-Forming Fungi Provides Insights into the Origins of Lignocellulose Decay Capabilities.</title>
        <authorList>
            <person name="Nagy L.G."/>
            <person name="Riley R."/>
            <person name="Tritt A."/>
            <person name="Adam C."/>
            <person name="Daum C."/>
            <person name="Floudas D."/>
            <person name="Sun H."/>
            <person name="Yadav J.S."/>
            <person name="Pangilinan J."/>
            <person name="Larsson K.H."/>
            <person name="Matsuura K."/>
            <person name="Barry K."/>
            <person name="Labutti K."/>
            <person name="Kuo R."/>
            <person name="Ohm R.A."/>
            <person name="Bhattacharya S.S."/>
            <person name="Shirouzu T."/>
            <person name="Yoshinaga Y."/>
            <person name="Martin F.M."/>
            <person name="Grigoriev I.V."/>
            <person name="Hibbett D.S."/>
        </authorList>
    </citation>
    <scope>NUCLEOTIDE SEQUENCE [LARGE SCALE GENOMIC DNA]</scope>
    <source>
        <strain evidence="8 9">TUFC12733</strain>
    </source>
</reference>
<feature type="compositionally biased region" description="Basic and acidic residues" evidence="5">
    <location>
        <begin position="71"/>
        <end position="81"/>
    </location>
</feature>
<organism evidence="8 9">
    <name type="scientific">Calocera viscosa (strain TUFC12733)</name>
    <dbReference type="NCBI Taxonomy" id="1330018"/>
    <lineage>
        <taxon>Eukaryota</taxon>
        <taxon>Fungi</taxon>
        <taxon>Dikarya</taxon>
        <taxon>Basidiomycota</taxon>
        <taxon>Agaricomycotina</taxon>
        <taxon>Dacrymycetes</taxon>
        <taxon>Dacrymycetales</taxon>
        <taxon>Dacrymycetaceae</taxon>
        <taxon>Calocera</taxon>
    </lineage>
</organism>
<evidence type="ECO:0000256" key="3">
    <source>
        <dbReference type="ARBA" id="ARBA00022989"/>
    </source>
</evidence>
<dbReference type="PANTHER" id="PTHR23502:SF134">
    <property type="entry name" value="MAJOR FACILITATOR SUPERFAMILY (MFS) PROFILE DOMAIN-CONTAINING PROTEIN-RELATED"/>
    <property type="match status" value="1"/>
</dbReference>
<dbReference type="PROSITE" id="PS50850">
    <property type="entry name" value="MFS"/>
    <property type="match status" value="1"/>
</dbReference>
<feature type="transmembrane region" description="Helical" evidence="6">
    <location>
        <begin position="172"/>
        <end position="194"/>
    </location>
</feature>
<keyword evidence="4 6" id="KW-0472">Membrane</keyword>
<evidence type="ECO:0000313" key="8">
    <source>
        <dbReference type="EMBL" id="KZP01679.1"/>
    </source>
</evidence>
<dbReference type="Proteomes" id="UP000076738">
    <property type="component" value="Unassembled WGS sequence"/>
</dbReference>
<feature type="transmembrane region" description="Helical" evidence="6">
    <location>
        <begin position="445"/>
        <end position="464"/>
    </location>
</feature>
<name>A0A167S8M9_CALVF</name>
<dbReference type="InterPro" id="IPR011701">
    <property type="entry name" value="MFS"/>
</dbReference>
<feature type="transmembrane region" description="Helical" evidence="6">
    <location>
        <begin position="538"/>
        <end position="562"/>
    </location>
</feature>
<feature type="region of interest" description="Disordered" evidence="5">
    <location>
        <begin position="1"/>
        <end position="29"/>
    </location>
</feature>
<dbReference type="CDD" id="cd17323">
    <property type="entry name" value="MFS_Tpo1_MDR_like"/>
    <property type="match status" value="1"/>
</dbReference>
<feature type="transmembrane region" description="Helical" evidence="6">
    <location>
        <begin position="232"/>
        <end position="252"/>
    </location>
</feature>
<keyword evidence="3 6" id="KW-1133">Transmembrane helix</keyword>
<dbReference type="Pfam" id="PF07690">
    <property type="entry name" value="MFS_1"/>
    <property type="match status" value="1"/>
</dbReference>
<dbReference type="InterPro" id="IPR036259">
    <property type="entry name" value="MFS_trans_sf"/>
</dbReference>
<feature type="transmembrane region" description="Helical" evidence="6">
    <location>
        <begin position="361"/>
        <end position="384"/>
    </location>
</feature>
<dbReference type="InterPro" id="IPR020846">
    <property type="entry name" value="MFS_dom"/>
</dbReference>
<accession>A0A167S8M9</accession>
<feature type="transmembrane region" description="Helical" evidence="6">
    <location>
        <begin position="135"/>
        <end position="157"/>
    </location>
</feature>
<feature type="transmembrane region" description="Helical" evidence="6">
    <location>
        <begin position="470"/>
        <end position="493"/>
    </location>
</feature>
<evidence type="ECO:0000256" key="1">
    <source>
        <dbReference type="ARBA" id="ARBA00004141"/>
    </source>
</evidence>
<feature type="transmembrane region" description="Helical" evidence="6">
    <location>
        <begin position="500"/>
        <end position="526"/>
    </location>
</feature>
<dbReference type="AlphaFoldDB" id="A0A167S8M9"/>
<sequence>MAANSSVTTLVPGSESVPDTGRPAPEHRHTEDGFALTDRAHVHESIDPRIHDLPSNAEVAEGLFHHHHHEQPHGEHGRRASETSTRTVPTPVVETGLESGVSDEIKEKGRDDVIYVEFEKGDRRNPFNFSRPRKWAMTAALVSFTALTAATGSAYALGYTSMEADLGCSQELAALGLSMYALGFGLAPLVLASFSEEFGRLPMYLASTTIFGLFFIPMAVAQNIQTVLVSRFIQGMAGSTGSTLVGGTLADIWITSERGIPMSLFALMACIMTGLGPVTVGYVEMNVHLQWRWIQWLGLIFSGACLVFMCLVMKETRASILLMREAKKLRKTTGDNRYRARVEDERTSLKTLIYISFTRPIYLLITEPVVASFSLWVGFAWGMLYCLLESVPYVFQTIYGFSTGELGLSFISMVVGVLIGWAFNLFVQERMYRRNFDRIGAEARLYSACLAGILFPLGAFIYAWTSYSRVHWIAPLIGVTIITTAIFLIYLAVFSYLADAYLIFASSALAGQSLCRNLAATAFPLFTFSMYERLTPQWASTLIAFLASLLGVIPFILFFWGAKIRERSRFAKRLAATAEDS</sequence>